<evidence type="ECO:0000256" key="3">
    <source>
        <dbReference type="SAM" id="MobiDB-lite"/>
    </source>
</evidence>
<dbReference type="PANTHER" id="PTHR15502:SF7">
    <property type="entry name" value="CALCINEURIN-BINDING PROTEIN CABIN-1"/>
    <property type="match status" value="1"/>
</dbReference>
<dbReference type="EMBL" id="JAOPGA020001373">
    <property type="protein sequence ID" value="KAL0487777.1"/>
    <property type="molecule type" value="Genomic_DNA"/>
</dbReference>
<dbReference type="GO" id="GO:0005634">
    <property type="term" value="C:nucleus"/>
    <property type="evidence" value="ECO:0007669"/>
    <property type="project" value="UniProtKB-SubCell"/>
</dbReference>
<accession>A0AAW2ZGL9</accession>
<feature type="compositionally biased region" description="Polar residues" evidence="3">
    <location>
        <begin position="359"/>
        <end position="387"/>
    </location>
</feature>
<organism evidence="4 5">
    <name type="scientific">Acrasis kona</name>
    <dbReference type="NCBI Taxonomy" id="1008807"/>
    <lineage>
        <taxon>Eukaryota</taxon>
        <taxon>Discoba</taxon>
        <taxon>Heterolobosea</taxon>
        <taxon>Tetramitia</taxon>
        <taxon>Eutetramitia</taxon>
        <taxon>Acrasidae</taxon>
        <taxon>Acrasis</taxon>
    </lineage>
</organism>
<dbReference type="PANTHER" id="PTHR15502">
    <property type="entry name" value="CALCINEURIN-BINDING PROTEIN CABIN 1-RELATED"/>
    <property type="match status" value="1"/>
</dbReference>
<evidence type="ECO:0000256" key="1">
    <source>
        <dbReference type="ARBA" id="ARBA00004123"/>
    </source>
</evidence>
<dbReference type="Proteomes" id="UP001431209">
    <property type="component" value="Unassembled WGS sequence"/>
</dbReference>
<feature type="compositionally biased region" description="Polar residues" evidence="3">
    <location>
        <begin position="330"/>
        <end position="351"/>
    </location>
</feature>
<name>A0AAW2ZGL9_9EUKA</name>
<feature type="region of interest" description="Disordered" evidence="3">
    <location>
        <begin position="313"/>
        <end position="413"/>
    </location>
</feature>
<gene>
    <name evidence="4" type="ORF">AKO1_008665</name>
</gene>
<feature type="compositionally biased region" description="Polar residues" evidence="3">
    <location>
        <begin position="314"/>
        <end position="323"/>
    </location>
</feature>
<evidence type="ECO:0000256" key="2">
    <source>
        <dbReference type="ARBA" id="ARBA00023242"/>
    </source>
</evidence>
<feature type="compositionally biased region" description="Basic and acidic residues" evidence="3">
    <location>
        <begin position="966"/>
        <end position="980"/>
    </location>
</feature>
<evidence type="ECO:0000313" key="4">
    <source>
        <dbReference type="EMBL" id="KAL0487777.1"/>
    </source>
</evidence>
<keyword evidence="5" id="KW-1185">Reference proteome</keyword>
<dbReference type="Gene3D" id="1.25.40.10">
    <property type="entry name" value="Tetratricopeptide repeat domain"/>
    <property type="match status" value="1"/>
</dbReference>
<feature type="region of interest" description="Disordered" evidence="3">
    <location>
        <begin position="958"/>
        <end position="980"/>
    </location>
</feature>
<dbReference type="GO" id="GO:0006325">
    <property type="term" value="P:chromatin organization"/>
    <property type="evidence" value="ECO:0007669"/>
    <property type="project" value="InterPro"/>
</dbReference>
<dbReference type="InterPro" id="IPR033053">
    <property type="entry name" value="Hir3/CABIN1"/>
</dbReference>
<dbReference type="SUPFAM" id="SSF48452">
    <property type="entry name" value="TPR-like"/>
    <property type="match status" value="1"/>
</dbReference>
<protein>
    <submittedName>
        <fullName evidence="4">Calcineurin-binding protein</fullName>
    </submittedName>
</protein>
<proteinExistence type="predicted"/>
<feature type="compositionally biased region" description="Polar residues" evidence="3">
    <location>
        <begin position="395"/>
        <end position="408"/>
    </location>
</feature>
<dbReference type="InterPro" id="IPR011990">
    <property type="entry name" value="TPR-like_helical_dom_sf"/>
</dbReference>
<comment type="subcellular location">
    <subcellularLocation>
        <location evidence="1">Nucleus</location>
    </subcellularLocation>
</comment>
<keyword evidence="2" id="KW-0539">Nucleus</keyword>
<feature type="region of interest" description="Disordered" evidence="3">
    <location>
        <begin position="1516"/>
        <end position="1570"/>
    </location>
</feature>
<sequence>MSEGAEEVVPPTKPAKTKKMVKRIIKKTILPEQSTQIATLERDEANCKHAYGLALKMQAQGDHDQAISIYSELLNRKPVQEAIVDEDWMEVPKNYDQSEGSEVEILKRKSIQVQKDTFLYLKYLSLKNMSTIYKGREALNCSLLASKIDATDAGLLYRIGRLSFELSEWLICRKSLERCLMFSANHPLAWDLLMNLLFVTGDIGCCIWVGKKILSRCEDDSHAISILKQCEQIDRNASESPLTHLEPQLSEWRRTLIKDQKSETVEQQDVEVTLEESSMSWFSYIKALSDVKVKFPNDHIRIIIHRDEDVVMTENESTEQSSMPFDMNMIPSSQDDVDMSSNQTPQEPTQLSDEEKAQPENQDNKVQNDVQESRTEQGNAQEKSSANVRRKKFITNPQKRTTRSNTEVAQKKGKQLSNDLVQLLVLEDNDDDDMNDESNSDEYVASKALGKQKIEDSLNAFDETLETFLQPLITTTTPYSRLIRMSLEHFLNHDPQSWSANPMELATYLINDQEKFSATQTLIIAELFYYLFEDNPTENAECFLKSRRLINKLNIIGINKHFEGNQSYDLTVKQVIRLNYIVGLIAHRSRELHTAHMRFLHCQELMTLHDVSCISVANLIKKTEITEKSVQDKIRELTLSDQLDEIARLVSEKEKQYNAALKRFTPHFLGSLHDDVLKTRARQLLFTCVLKVQDPLESLTSLSHISTMCTFIINGITEKVTREKPENVFNILKCLCLKTKNITTHKSSHLARALLQLIDTLDTCHSSELDCSGLAACVAWLVYRFAKFSDQQKKDNFLAATRHIYVNRFKAKKRIIWFFDYLLDELHASMKRLEESQDFINSDQPENKHYLNIRREMFRVLFLLHGDMLTRNVKCIDYKEVKSFFTDDPQPMVKNQKHSKYAFDLVHDVVKDVLAARGNATTRKEMETVLNVIFNAFNKLPKEAENYRKRLQHIIDDHSHHHHHHDDHDDDRSIHDQHSHEECNRFLDDKPIKLPDRNPLENNPYKTIYEQIHYLLGELYLRNTQIGLDKSIALCASDNSKEFANSVYMLEKAVACTPNDPHAWSSLASRYRILCESLRDALDLTEYTHTVLHDAETRDLLRLKSCREESDHDMSVYKNDLFILTKRCLMCYKITLQLCYSESVCKELICVIYGMFVTMRHDPDVYPNVNKMALKDKLTQFVNSQPDHLYLYPMLMGHVEQMCNSPHEAYMSLFLKSSRLLLTNFSTQAVDIGPLYHLLSSRVDVLLCPKKSPQDLRRVMSEWIVSVPVVPITHNTYCDHVPASVDQIALCGDVMNTNYLLLPTWQNVLQNLIDLLKISPHDHKILYQISRALALGPWNDWKSASTAMKAIFKQKKSTTNKVDTFEFKMWIDKCEIMFEHHQGGYRRWKEKCTLWFADVLKNTRDLTEWSILCSGFRRNRLSEDPTLSDAYVHCLKLYAQVVCQSSTSADWERHLGEVYVYLCDAVVGVDEEIVQCKEAVWLLIKDFGIDAESEQKRVTKIIDYVFTKYEVDLSKSSNRRKKKDPSVDQPQGQQAPSSDEPPKKKRKKIDKSAIPPPVKNDVEVSSAVETKSPVNPPQIVFVQQNFFPQHNNSPLQTNVASPQQTQVAIQRYLKNQQQNCLDLFLTSLNTTGSRVKQTNPEEVIDISDEDAPINLNK</sequence>
<reference evidence="4 5" key="1">
    <citation type="submission" date="2024-03" db="EMBL/GenBank/DDBJ databases">
        <title>The Acrasis kona genome and developmental transcriptomes reveal deep origins of eukaryotic multicellular pathways.</title>
        <authorList>
            <person name="Sheikh S."/>
            <person name="Fu C.-J."/>
            <person name="Brown M.W."/>
            <person name="Baldauf S.L."/>
        </authorList>
    </citation>
    <scope>NUCLEOTIDE SEQUENCE [LARGE SCALE GENOMIC DNA]</scope>
    <source>
        <strain evidence="4 5">ATCC MYA-3509</strain>
    </source>
</reference>
<evidence type="ECO:0000313" key="5">
    <source>
        <dbReference type="Proteomes" id="UP001431209"/>
    </source>
</evidence>
<dbReference type="GO" id="GO:0031491">
    <property type="term" value="F:nucleosome binding"/>
    <property type="evidence" value="ECO:0007669"/>
    <property type="project" value="TreeGrafter"/>
</dbReference>
<comment type="caution">
    <text evidence="4">The sequence shown here is derived from an EMBL/GenBank/DDBJ whole genome shotgun (WGS) entry which is preliminary data.</text>
</comment>